<sequence length="206" mass="23499">MKNKALKIWEQSRPLSGWFEIQCLIEPDLESRLSETERRGGGRGESYYSRLWGLKHTFLAYLETGDVTATGFMISPEATRSPVVIPKEHFDALRGDHEKIEWDHGLFKYSGLEYSGIRIIRTIDLEQPKKPRGRPRKRDELDNAVRITLRICPQLCSMPRKEGAALVRKTLKDVLKNPDTEKIAKANSTISKAILRVCNEAGFSKS</sequence>
<reference evidence="1 2" key="1">
    <citation type="submission" date="2019-09" db="EMBL/GenBank/DDBJ databases">
        <authorList>
            <person name="Kevbrin V."/>
            <person name="Grouzdev D.S."/>
        </authorList>
    </citation>
    <scope>NUCLEOTIDE SEQUENCE [LARGE SCALE GENOMIC DNA]</scope>
    <source>
        <strain evidence="1 2">G-192</strain>
    </source>
</reference>
<dbReference type="RefSeq" id="WP_150022372.1">
    <property type="nucleotide sequence ID" value="NZ_VWOJ01000001.1"/>
</dbReference>
<keyword evidence="2" id="KW-1185">Reference proteome</keyword>
<evidence type="ECO:0000313" key="2">
    <source>
        <dbReference type="Proteomes" id="UP000325122"/>
    </source>
</evidence>
<accession>A0A5M6ZLY8</accession>
<proteinExistence type="predicted"/>
<dbReference type="EMBL" id="VWOJ01000001">
    <property type="protein sequence ID" value="KAA5805340.1"/>
    <property type="molecule type" value="Genomic_DNA"/>
</dbReference>
<protein>
    <submittedName>
        <fullName evidence="1">Uncharacterized protein</fullName>
    </submittedName>
</protein>
<dbReference type="AlphaFoldDB" id="A0A5M6ZLY8"/>
<dbReference type="Proteomes" id="UP000325122">
    <property type="component" value="Unassembled WGS sequence"/>
</dbReference>
<organism evidence="1 2">
    <name type="scientific">Alkalicaulis satelles</name>
    <dbReference type="NCBI Taxonomy" id="2609175"/>
    <lineage>
        <taxon>Bacteria</taxon>
        <taxon>Pseudomonadati</taxon>
        <taxon>Pseudomonadota</taxon>
        <taxon>Alphaproteobacteria</taxon>
        <taxon>Maricaulales</taxon>
        <taxon>Maricaulaceae</taxon>
        <taxon>Alkalicaulis</taxon>
    </lineage>
</organism>
<comment type="caution">
    <text evidence="1">The sequence shown here is derived from an EMBL/GenBank/DDBJ whole genome shotgun (WGS) entry which is preliminary data.</text>
</comment>
<evidence type="ECO:0000313" key="1">
    <source>
        <dbReference type="EMBL" id="KAA5805340.1"/>
    </source>
</evidence>
<gene>
    <name evidence="1" type="ORF">F1654_05005</name>
</gene>
<name>A0A5M6ZLY8_9PROT</name>